<dbReference type="PANTHER" id="PTHR24413">
    <property type="entry name" value="SPECKLE-TYPE POZ PROTEIN"/>
    <property type="match status" value="1"/>
</dbReference>
<name>A0A7M7QIU8_NASVI</name>
<keyword evidence="3" id="KW-1185">Reference proteome</keyword>
<dbReference type="InterPro" id="IPR000210">
    <property type="entry name" value="BTB/POZ_dom"/>
</dbReference>
<dbReference type="RefSeq" id="XP_031787491.1">
    <property type="nucleotide sequence ID" value="XM_031931631.1"/>
</dbReference>
<dbReference type="FunFam" id="3.30.710.10:FF:000159">
    <property type="entry name" value="Speckle-type POZ protein B"/>
    <property type="match status" value="1"/>
</dbReference>
<accession>A0A7M7QIU8</accession>
<dbReference type="OrthoDB" id="7628309at2759"/>
<sequence length="238" mass="27210">MRPRYYPLERTKFNNQKSIFSHCDSNGNITVNCKFTFHGSVPRNYFGDSSLESATTSSKTSFLDEYEKLLVSAKFSDVTLLVDDKKFPAHKNILATRSPVFSAMFEHEMLESKKNIVKISDVKPEIMTEVLRFIYSSKVKNLKESTAELLAAADKYQLEALRLMCEEVFIEKLSLDNVTEIVLIVDKYETCQRPSDCVKKFLASNAEEVSNLDNYTTIIKTLSPTLLIEVTRVMIQRS</sequence>
<dbReference type="KEGG" id="nvi:103318025"/>
<dbReference type="Pfam" id="PF00651">
    <property type="entry name" value="BTB"/>
    <property type="match status" value="1"/>
</dbReference>
<organism evidence="2 3">
    <name type="scientific">Nasonia vitripennis</name>
    <name type="common">Parasitic wasp</name>
    <dbReference type="NCBI Taxonomy" id="7425"/>
    <lineage>
        <taxon>Eukaryota</taxon>
        <taxon>Metazoa</taxon>
        <taxon>Ecdysozoa</taxon>
        <taxon>Arthropoda</taxon>
        <taxon>Hexapoda</taxon>
        <taxon>Insecta</taxon>
        <taxon>Pterygota</taxon>
        <taxon>Neoptera</taxon>
        <taxon>Endopterygota</taxon>
        <taxon>Hymenoptera</taxon>
        <taxon>Apocrita</taxon>
        <taxon>Proctotrupomorpha</taxon>
        <taxon>Chalcidoidea</taxon>
        <taxon>Pteromalidae</taxon>
        <taxon>Pteromalinae</taxon>
        <taxon>Nasonia</taxon>
    </lineage>
</organism>
<dbReference type="SMR" id="A0A7M7QIU8"/>
<evidence type="ECO:0000313" key="3">
    <source>
        <dbReference type="Proteomes" id="UP000002358"/>
    </source>
</evidence>
<dbReference type="PROSITE" id="PS50097">
    <property type="entry name" value="BTB"/>
    <property type="match status" value="1"/>
</dbReference>
<dbReference type="Proteomes" id="UP000002358">
    <property type="component" value="Chromosome 1"/>
</dbReference>
<reference evidence="2" key="1">
    <citation type="submission" date="2021-01" db="UniProtKB">
        <authorList>
            <consortium name="EnsemblMetazoa"/>
        </authorList>
    </citation>
    <scope>IDENTIFICATION</scope>
</reference>
<evidence type="ECO:0000313" key="2">
    <source>
        <dbReference type="EnsemblMetazoa" id="XP_031787491"/>
    </source>
</evidence>
<dbReference type="AlphaFoldDB" id="A0A7M7QIU8"/>
<dbReference type="GeneID" id="103318025"/>
<protein>
    <recommendedName>
        <fullName evidence="1">BTB domain-containing protein</fullName>
    </recommendedName>
</protein>
<dbReference type="InterPro" id="IPR011333">
    <property type="entry name" value="SKP1/BTB/POZ_sf"/>
</dbReference>
<dbReference type="InParanoid" id="A0A7M7QIU8"/>
<dbReference type="Gene3D" id="3.30.710.10">
    <property type="entry name" value="Potassium Channel Kv1.1, Chain A"/>
    <property type="match status" value="1"/>
</dbReference>
<proteinExistence type="predicted"/>
<evidence type="ECO:0000259" key="1">
    <source>
        <dbReference type="PROSITE" id="PS50097"/>
    </source>
</evidence>
<dbReference type="SMART" id="SM00225">
    <property type="entry name" value="BTB"/>
    <property type="match status" value="1"/>
</dbReference>
<dbReference type="SUPFAM" id="SSF54695">
    <property type="entry name" value="POZ domain"/>
    <property type="match status" value="1"/>
</dbReference>
<feature type="domain" description="BTB" evidence="1">
    <location>
        <begin position="76"/>
        <end position="143"/>
    </location>
</feature>
<dbReference type="EnsemblMetazoa" id="XM_031931631">
    <property type="protein sequence ID" value="XP_031787491"/>
    <property type="gene ID" value="LOC103318025"/>
</dbReference>